<evidence type="ECO:0000313" key="3">
    <source>
        <dbReference type="EMBL" id="HIU39200.1"/>
    </source>
</evidence>
<dbReference type="Proteomes" id="UP000824076">
    <property type="component" value="Unassembled WGS sequence"/>
</dbReference>
<dbReference type="Gene3D" id="3.30.110.70">
    <property type="entry name" value="Hypothetical protein apc22750. Chain B"/>
    <property type="match status" value="1"/>
</dbReference>
<reference evidence="3" key="2">
    <citation type="journal article" date="2021" name="PeerJ">
        <title>Extensive microbial diversity within the chicken gut microbiome revealed by metagenomics and culture.</title>
        <authorList>
            <person name="Gilroy R."/>
            <person name="Ravi A."/>
            <person name="Getino M."/>
            <person name="Pursley I."/>
            <person name="Horton D.L."/>
            <person name="Alikhan N.F."/>
            <person name="Baker D."/>
            <person name="Gharbi K."/>
            <person name="Hall N."/>
            <person name="Watson M."/>
            <person name="Adriaenssens E.M."/>
            <person name="Foster-Nyarko E."/>
            <person name="Jarju S."/>
            <person name="Secka A."/>
            <person name="Antonio M."/>
            <person name="Oren A."/>
            <person name="Chaudhuri R.R."/>
            <person name="La Ragione R."/>
            <person name="Hildebrand F."/>
            <person name="Pallen M.J."/>
        </authorList>
    </citation>
    <scope>NUCLEOTIDE SEQUENCE</scope>
    <source>
        <strain evidence="3">17073</strain>
    </source>
</reference>
<dbReference type="InterPro" id="IPR002765">
    <property type="entry name" value="UPF0145_YbjQ-like"/>
</dbReference>
<organism evidence="3 4">
    <name type="scientific">Candidatus Limisoma intestinavium</name>
    <dbReference type="NCBI Taxonomy" id="2840856"/>
    <lineage>
        <taxon>Bacteria</taxon>
        <taxon>Pseudomonadati</taxon>
        <taxon>Bacteroidota</taxon>
        <taxon>Bacteroidia</taxon>
        <taxon>Bacteroidales</taxon>
        <taxon>Candidatus Limisoma</taxon>
    </lineage>
</organism>
<dbReference type="EMBL" id="DVMS01000171">
    <property type="protein sequence ID" value="HIU39200.1"/>
    <property type="molecule type" value="Genomic_DNA"/>
</dbReference>
<accession>A0A9D1IKD0</accession>
<reference evidence="3" key="1">
    <citation type="submission" date="2020-10" db="EMBL/GenBank/DDBJ databases">
        <authorList>
            <person name="Gilroy R."/>
        </authorList>
    </citation>
    <scope>NUCLEOTIDE SEQUENCE</scope>
    <source>
        <strain evidence="3">17073</strain>
    </source>
</reference>
<protein>
    <recommendedName>
        <fullName evidence="2">UPF0145 protein IAD18_06005</fullName>
    </recommendedName>
</protein>
<dbReference type="Pfam" id="PF01906">
    <property type="entry name" value="YbjQ_1"/>
    <property type="match status" value="1"/>
</dbReference>
<sequence length="113" mass="12174">MNNGFLVTTTGYIEGGHIRKYIDVVSCNVVMGTNIFSDIAASFRDILGGRSASYKEQLEEAYEGVMEELVEKARQVGANALVGVKIDFDEISGGNKSMFMVSAVGTACDVCFD</sequence>
<dbReference type="PANTHER" id="PTHR34068:SF1">
    <property type="entry name" value="UPF0145 PROTEIN YBJQ"/>
    <property type="match status" value="1"/>
</dbReference>
<dbReference type="PANTHER" id="PTHR34068">
    <property type="entry name" value="UPF0145 PROTEIN YBJQ"/>
    <property type="match status" value="1"/>
</dbReference>
<evidence type="ECO:0000256" key="2">
    <source>
        <dbReference type="HAMAP-Rule" id="MF_00338"/>
    </source>
</evidence>
<dbReference type="InterPro" id="IPR035439">
    <property type="entry name" value="UPF0145_dom_sf"/>
</dbReference>
<dbReference type="HAMAP" id="MF_00338">
    <property type="entry name" value="UPF0145"/>
    <property type="match status" value="1"/>
</dbReference>
<proteinExistence type="inferred from homology"/>
<gene>
    <name evidence="3" type="ORF">IAD18_06005</name>
</gene>
<evidence type="ECO:0000256" key="1">
    <source>
        <dbReference type="ARBA" id="ARBA00010751"/>
    </source>
</evidence>
<name>A0A9D1IKD0_9BACT</name>
<dbReference type="AlphaFoldDB" id="A0A9D1IKD0"/>
<comment type="similarity">
    <text evidence="1 2">Belongs to the UPF0145 family.</text>
</comment>
<dbReference type="SUPFAM" id="SSF117782">
    <property type="entry name" value="YbjQ-like"/>
    <property type="match status" value="1"/>
</dbReference>
<evidence type="ECO:0000313" key="4">
    <source>
        <dbReference type="Proteomes" id="UP000824076"/>
    </source>
</evidence>
<comment type="caution">
    <text evidence="3">The sequence shown here is derived from an EMBL/GenBank/DDBJ whole genome shotgun (WGS) entry which is preliminary data.</text>
</comment>